<protein>
    <submittedName>
        <fullName evidence="1">Uncharacterized protein</fullName>
    </submittedName>
</protein>
<reference evidence="1" key="1">
    <citation type="submission" date="2023-04" db="EMBL/GenBank/DDBJ databases">
        <title>Draft Genome sequencing of Naganishia species isolated from polar environments using Oxford Nanopore Technology.</title>
        <authorList>
            <person name="Leo P."/>
            <person name="Venkateswaran K."/>
        </authorList>
    </citation>
    <scope>NUCLEOTIDE SEQUENCE</scope>
    <source>
        <strain evidence="1">DBVPG 5303</strain>
    </source>
</reference>
<proteinExistence type="predicted"/>
<evidence type="ECO:0000313" key="1">
    <source>
        <dbReference type="EMBL" id="KAJ9122793.1"/>
    </source>
</evidence>
<dbReference type="Proteomes" id="UP001234202">
    <property type="component" value="Unassembled WGS sequence"/>
</dbReference>
<name>A0ACC2XGN8_9TREE</name>
<sequence>MQLTVLTADDRTYFIEIDPTMELGDVLALLGAEADQDPETIGLVFNGTVMDDRRKSLRDYGMTGNEEAVQMVDLNAMAGPSRSAESSLSPPSNEMANDIERMRLSMLGDPNLMAQISRARPELAQAIRSNPSHFAELMQREFADRNRFKSEKNRQVDALNADPYDVEAQKKIEEAIRQQAVLENMEHAMEYSPESFGNVTMLYIDVEVNGTKVKAFVDSGAQSTIISPSCAEKCGIMRLVDKRFAGVARGVGTAKILGRIHSAQIRLNDLFLPVGFSVMEGRDVDLLFGLDMLKRHQACIDLEKNCLRIQSREIPFLAEHELPSFARGAVELASELEEASVKRGATGVAPTVPHDVVTPGLAHAVAAGGQSGTSFPGTGHAVGGAAPVAAGSTTTTTMGESHLSSPLPETDIQAVRFSVMYLLFRKIRMLTSRVILPCCFCVNESRL</sequence>
<accession>A0ACC2XGN8</accession>
<comment type="caution">
    <text evidence="1">The sequence shown here is derived from an EMBL/GenBank/DDBJ whole genome shotgun (WGS) entry which is preliminary data.</text>
</comment>
<gene>
    <name evidence="1" type="ORF">QFC24_004224</name>
</gene>
<organism evidence="1 2">
    <name type="scientific">Naganishia onofrii</name>
    <dbReference type="NCBI Taxonomy" id="1851511"/>
    <lineage>
        <taxon>Eukaryota</taxon>
        <taxon>Fungi</taxon>
        <taxon>Dikarya</taxon>
        <taxon>Basidiomycota</taxon>
        <taxon>Agaricomycotina</taxon>
        <taxon>Tremellomycetes</taxon>
        <taxon>Filobasidiales</taxon>
        <taxon>Filobasidiaceae</taxon>
        <taxon>Naganishia</taxon>
    </lineage>
</organism>
<keyword evidence="2" id="KW-1185">Reference proteome</keyword>
<dbReference type="EMBL" id="JASBWV010000014">
    <property type="protein sequence ID" value="KAJ9122793.1"/>
    <property type="molecule type" value="Genomic_DNA"/>
</dbReference>
<evidence type="ECO:0000313" key="2">
    <source>
        <dbReference type="Proteomes" id="UP001234202"/>
    </source>
</evidence>